<comment type="caution">
    <text evidence="2">The sequence shown here is derived from an EMBL/GenBank/DDBJ whole genome shotgun (WGS) entry which is preliminary data.</text>
</comment>
<gene>
    <name evidence="2" type="ORF">Q5H93_05105</name>
</gene>
<keyword evidence="1" id="KW-0812">Transmembrane</keyword>
<evidence type="ECO:0000256" key="1">
    <source>
        <dbReference type="SAM" id="Phobius"/>
    </source>
</evidence>
<keyword evidence="1" id="KW-1133">Transmembrane helix</keyword>
<feature type="transmembrane region" description="Helical" evidence="1">
    <location>
        <begin position="85"/>
        <end position="109"/>
    </location>
</feature>
<proteinExistence type="predicted"/>
<accession>A0ABT9B743</accession>
<keyword evidence="3" id="KW-1185">Reference proteome</keyword>
<evidence type="ECO:0000313" key="3">
    <source>
        <dbReference type="Proteomes" id="UP001176429"/>
    </source>
</evidence>
<keyword evidence="1" id="KW-0472">Membrane</keyword>
<dbReference type="EMBL" id="JAUQSY010000003">
    <property type="protein sequence ID" value="MDO7874102.1"/>
    <property type="molecule type" value="Genomic_DNA"/>
</dbReference>
<feature type="transmembrane region" description="Helical" evidence="1">
    <location>
        <begin position="54"/>
        <end position="73"/>
    </location>
</feature>
<protein>
    <submittedName>
        <fullName evidence="2">Uncharacterized protein</fullName>
    </submittedName>
</protein>
<sequence>MSAATGAFGRRLLFFWLSSLALATAGYFLLRALLPGHRVFGSWYRMLDYHDRHPLPYIAVCCFCYGLLAARHAPAIARQPLGRRLGATALLVVGTVLLSSPVGGALWHLHDMQAGYFPANWPAVLLIGAGDGLLIGWLILLLSMPYNALGVVACYFLTLRGAVWLRD</sequence>
<feature type="transmembrane region" description="Helical" evidence="1">
    <location>
        <begin position="12"/>
        <end position="34"/>
    </location>
</feature>
<reference evidence="2" key="1">
    <citation type="submission" date="2023-07" db="EMBL/GenBank/DDBJ databases">
        <authorList>
            <person name="Kim M.K."/>
        </authorList>
    </citation>
    <scope>NUCLEOTIDE SEQUENCE</scope>
    <source>
        <strain evidence="2">ASUV-10-1</strain>
    </source>
</reference>
<name>A0ABT9B743_9BACT</name>
<dbReference type="RefSeq" id="WP_305005419.1">
    <property type="nucleotide sequence ID" value="NZ_JAUQSY010000003.1"/>
</dbReference>
<organism evidence="2 3">
    <name type="scientific">Hymenobacter aranciens</name>
    <dbReference type="NCBI Taxonomy" id="3063996"/>
    <lineage>
        <taxon>Bacteria</taxon>
        <taxon>Pseudomonadati</taxon>
        <taxon>Bacteroidota</taxon>
        <taxon>Cytophagia</taxon>
        <taxon>Cytophagales</taxon>
        <taxon>Hymenobacteraceae</taxon>
        <taxon>Hymenobacter</taxon>
    </lineage>
</organism>
<evidence type="ECO:0000313" key="2">
    <source>
        <dbReference type="EMBL" id="MDO7874102.1"/>
    </source>
</evidence>
<dbReference type="Proteomes" id="UP001176429">
    <property type="component" value="Unassembled WGS sequence"/>
</dbReference>